<dbReference type="InterPro" id="IPR008878">
    <property type="entry name" value="Transposase_IS66_Orf2"/>
</dbReference>
<dbReference type="Pfam" id="PF05717">
    <property type="entry name" value="TnpB_IS66"/>
    <property type="match status" value="1"/>
</dbReference>
<protein>
    <submittedName>
        <fullName evidence="1">IS66 Orf2 like protein</fullName>
    </submittedName>
</protein>
<dbReference type="AlphaFoldDB" id="A0A1M5JCG1"/>
<gene>
    <name evidence="1" type="ORF">SAMN02745206_03764</name>
</gene>
<dbReference type="RefSeq" id="WP_084076650.1">
    <property type="nucleotide sequence ID" value="NZ_FQVB01000074.1"/>
</dbReference>
<dbReference type="PANTHER" id="PTHR36455">
    <property type="match status" value="1"/>
</dbReference>
<dbReference type="Proteomes" id="UP000184076">
    <property type="component" value="Unassembled WGS sequence"/>
</dbReference>
<name>A0A1M5JCG1_9BACT</name>
<dbReference type="STRING" id="1121391.SAMN02745206_03764"/>
<proteinExistence type="predicted"/>
<dbReference type="PANTHER" id="PTHR36455:SF1">
    <property type="entry name" value="BLR8292 PROTEIN"/>
    <property type="match status" value="1"/>
</dbReference>
<reference evidence="2" key="1">
    <citation type="submission" date="2016-11" db="EMBL/GenBank/DDBJ databases">
        <authorList>
            <person name="Varghese N."/>
            <person name="Submissions S."/>
        </authorList>
    </citation>
    <scope>NUCLEOTIDE SEQUENCE [LARGE SCALE GENOMIC DNA]</scope>
    <source>
        <strain evidence="2">DSM 9756</strain>
    </source>
</reference>
<dbReference type="NCBIfam" id="NF033819">
    <property type="entry name" value="IS66_TnpB"/>
    <property type="match status" value="1"/>
</dbReference>
<organism evidence="1 2">
    <name type="scientific">Desulfacinum infernum DSM 9756</name>
    <dbReference type="NCBI Taxonomy" id="1121391"/>
    <lineage>
        <taxon>Bacteria</taxon>
        <taxon>Pseudomonadati</taxon>
        <taxon>Thermodesulfobacteriota</taxon>
        <taxon>Syntrophobacteria</taxon>
        <taxon>Syntrophobacterales</taxon>
        <taxon>Syntrophobacteraceae</taxon>
        <taxon>Desulfacinum</taxon>
    </lineage>
</organism>
<dbReference type="OrthoDB" id="9801450at2"/>
<sequence length="115" mass="13417">MLDFSEETRVYIALGATDMRKSINGLSLLVAEQFELDLFSGSLFAFCNRRRDMVKILYWSENGFCLWLKRLETDIFRWPESESEVMEVSRKALNWLLHGLDLRHAHSRAPYAAVS</sequence>
<evidence type="ECO:0000313" key="1">
    <source>
        <dbReference type="EMBL" id="SHG38274.1"/>
    </source>
</evidence>
<keyword evidence="2" id="KW-1185">Reference proteome</keyword>
<evidence type="ECO:0000313" key="2">
    <source>
        <dbReference type="Proteomes" id="UP000184076"/>
    </source>
</evidence>
<dbReference type="EMBL" id="FQVB01000074">
    <property type="protein sequence ID" value="SHG38274.1"/>
    <property type="molecule type" value="Genomic_DNA"/>
</dbReference>
<accession>A0A1M5JCG1</accession>